<accession>G7L1K5</accession>
<dbReference type="FunFam" id="1.10.472.10:FF:000066">
    <property type="entry name" value="Transcription factor IIIB subunit"/>
    <property type="match status" value="1"/>
</dbReference>
<feature type="domain" description="Transcription factor TFIIB cyclin-like" evidence="10">
    <location>
        <begin position="170"/>
        <end position="255"/>
    </location>
</feature>
<keyword evidence="8" id="KW-0539">Nucleus</keyword>
<feature type="region of interest" description="Disordered" evidence="9">
    <location>
        <begin position="357"/>
        <end position="392"/>
    </location>
</feature>
<feature type="compositionally biased region" description="Basic and acidic residues" evidence="9">
    <location>
        <begin position="514"/>
        <end position="537"/>
    </location>
</feature>
<dbReference type="Gene3D" id="1.20.5.650">
    <property type="entry name" value="Single helix bin"/>
    <property type="match status" value="1"/>
</dbReference>
<dbReference type="SUPFAM" id="SSF47954">
    <property type="entry name" value="Cyclin-like"/>
    <property type="match status" value="2"/>
</dbReference>
<dbReference type="InterPro" id="IPR000812">
    <property type="entry name" value="TFIIB"/>
</dbReference>
<feature type="region of interest" description="Disordered" evidence="9">
    <location>
        <begin position="461"/>
        <end position="486"/>
    </location>
</feature>
<dbReference type="GO" id="GO:0097550">
    <property type="term" value="C:transcription preinitiation complex"/>
    <property type="evidence" value="ECO:0000318"/>
    <property type="project" value="GO_Central"/>
</dbReference>
<evidence type="ECO:0000256" key="5">
    <source>
        <dbReference type="ARBA" id="ARBA00022833"/>
    </source>
</evidence>
<dbReference type="GO" id="GO:0070897">
    <property type="term" value="P:transcription preinitiation complex assembly"/>
    <property type="evidence" value="ECO:0007669"/>
    <property type="project" value="InterPro"/>
</dbReference>
<evidence type="ECO:0000256" key="9">
    <source>
        <dbReference type="SAM" id="MobiDB-lite"/>
    </source>
</evidence>
<evidence type="ECO:0000256" key="8">
    <source>
        <dbReference type="ARBA" id="ARBA00023242"/>
    </source>
</evidence>
<evidence type="ECO:0000256" key="7">
    <source>
        <dbReference type="ARBA" id="ARBA00023163"/>
    </source>
</evidence>
<dbReference type="GO" id="GO:0006383">
    <property type="term" value="P:transcription by RNA polymerase III"/>
    <property type="evidence" value="ECO:0000318"/>
    <property type="project" value="GO_Central"/>
</dbReference>
<keyword evidence="15" id="KW-1185">Reference proteome</keyword>
<dbReference type="GO" id="GO:0006352">
    <property type="term" value="P:DNA-templated transcription initiation"/>
    <property type="evidence" value="ECO:0000318"/>
    <property type="project" value="GO_Central"/>
</dbReference>
<feature type="compositionally biased region" description="Basic and acidic residues" evidence="9">
    <location>
        <begin position="365"/>
        <end position="380"/>
    </location>
</feature>
<name>G7L1K5_MEDTR</name>
<dbReference type="GO" id="GO:0001006">
    <property type="term" value="F:RNA polymerase III type 3 promoter sequence-specific DNA binding"/>
    <property type="evidence" value="ECO:0000318"/>
    <property type="project" value="GO_Central"/>
</dbReference>
<dbReference type="EMBL" id="PSQE01000007">
    <property type="protein sequence ID" value="RHN47545.1"/>
    <property type="molecule type" value="Genomic_DNA"/>
</dbReference>
<dbReference type="InterPro" id="IPR011665">
    <property type="entry name" value="BRF1_TBP-bd_dom"/>
</dbReference>
<proteinExistence type="inferred from homology"/>
<accession>A0A0C3WBD8</accession>
<dbReference type="HOGENOM" id="CLU_010293_1_0_1"/>
<comment type="subcellular location">
    <subcellularLocation>
        <location evidence="1">Nucleus</location>
    </subcellularLocation>
</comment>
<dbReference type="eggNOG" id="KOG1598">
    <property type="taxonomic scope" value="Eukaryota"/>
</dbReference>
<dbReference type="EnsemblPlants" id="AES80939">
    <property type="protein sequence ID" value="AES80939"/>
    <property type="gene ID" value="MTR_7g086730"/>
</dbReference>
<dbReference type="SUPFAM" id="SSF57783">
    <property type="entry name" value="Zinc beta-ribbon"/>
    <property type="match status" value="1"/>
</dbReference>
<dbReference type="Pfam" id="PF00382">
    <property type="entry name" value="TFIIB"/>
    <property type="match status" value="2"/>
</dbReference>
<keyword evidence="3" id="KW-0479">Metal-binding</keyword>
<dbReference type="InterPro" id="IPR013150">
    <property type="entry name" value="TFIIB_cyclin"/>
</dbReference>
<keyword evidence="6" id="KW-0805">Transcription regulation</keyword>
<sequence length="575" mass="65162">MVYCDHCVKNVRAELHEECYLVCTSCGKVLEDQILTEEPTFTKNSAGQSKISGNLVKAVEELDASRKRTLYRASKEMEYLSLSLGVSEGDVVRQARAFYEIALAKNFTRGRKSEQVRAACLYLAFRQNKKPYFLIEFSNNLRINVYELGGVYLQLCEVLRLDNHPIVKKPIDPSLYLHKYTSNLLGHRNGVVSATALNIIAQMNRDWLQTGRKPGGLFAAALYTSANAHGHKVSKRDILRLFHICEQTMNKRLIEYEMTDSSNLTVEELNAMAKENEKNPVVMPNSKFNGSTSTPLVCEHKEMEVPHFALGLCETCYKDFDKVSGGFGGGLDPPAFQRAEQERVKKTNSKENADVVKASNSACKGQKEDFPASVLERDDTSTEAQDESGNFSDIDDQEVDAFLFNEEEKSYRKIIWENQNREYLEEQAAKEAAAAAQKKIYEANLENCPVESRELYESTTASVAKTRKEKQRRAQQAKKSGPAQSAVEAACQMVKRKGLSNKVNMDNFAKLFEDKPADERNPKKVRFDLASDNHDDELGSADYFEDGDNDWYNNENMDESYFPEEDGYNYDEGYY</sequence>
<evidence type="ECO:0000256" key="2">
    <source>
        <dbReference type="ARBA" id="ARBA00010857"/>
    </source>
</evidence>
<dbReference type="Gramene" id="rna42158">
    <property type="protein sequence ID" value="RHN47545.1"/>
    <property type="gene ID" value="gene42158"/>
</dbReference>
<evidence type="ECO:0000259" key="10">
    <source>
        <dbReference type="Pfam" id="PF00382"/>
    </source>
</evidence>
<dbReference type="PaxDb" id="3880-AES80939"/>
<gene>
    <name evidence="12" type="ordered locus">MTR_7g086730</name>
    <name evidence="13" type="ORF">MtrunA17_Chr7g0254131</name>
</gene>
<evidence type="ECO:0000256" key="6">
    <source>
        <dbReference type="ARBA" id="ARBA00023015"/>
    </source>
</evidence>
<evidence type="ECO:0000256" key="3">
    <source>
        <dbReference type="ARBA" id="ARBA00022723"/>
    </source>
</evidence>
<keyword evidence="5" id="KW-0862">Zinc</keyword>
<reference evidence="12 15" key="2">
    <citation type="journal article" date="2014" name="BMC Genomics">
        <title>An improved genome release (version Mt4.0) for the model legume Medicago truncatula.</title>
        <authorList>
            <person name="Tang H."/>
            <person name="Krishnakumar V."/>
            <person name="Bidwell S."/>
            <person name="Rosen B."/>
            <person name="Chan A."/>
            <person name="Zhou S."/>
            <person name="Gentzbittel L."/>
            <person name="Childs K.L."/>
            <person name="Yandell M."/>
            <person name="Gundlach H."/>
            <person name="Mayer K.F."/>
            <person name="Schwartz D.C."/>
            <person name="Town C.D."/>
        </authorList>
    </citation>
    <scope>GENOME REANNOTATION</scope>
    <source>
        <strain evidence="14 15">cv. Jemalong A17</strain>
    </source>
</reference>
<organism evidence="12 15">
    <name type="scientific">Medicago truncatula</name>
    <name type="common">Barrel medic</name>
    <name type="synonym">Medicago tribuloides</name>
    <dbReference type="NCBI Taxonomy" id="3880"/>
    <lineage>
        <taxon>Eukaryota</taxon>
        <taxon>Viridiplantae</taxon>
        <taxon>Streptophyta</taxon>
        <taxon>Embryophyta</taxon>
        <taxon>Tracheophyta</taxon>
        <taxon>Spermatophyta</taxon>
        <taxon>Magnoliopsida</taxon>
        <taxon>eudicotyledons</taxon>
        <taxon>Gunneridae</taxon>
        <taxon>Pentapetalae</taxon>
        <taxon>rosids</taxon>
        <taxon>fabids</taxon>
        <taxon>Fabales</taxon>
        <taxon>Fabaceae</taxon>
        <taxon>Papilionoideae</taxon>
        <taxon>50 kb inversion clade</taxon>
        <taxon>NPAAA clade</taxon>
        <taxon>Hologalegina</taxon>
        <taxon>IRL clade</taxon>
        <taxon>Trifolieae</taxon>
        <taxon>Medicago</taxon>
    </lineage>
</organism>
<dbReference type="OrthoDB" id="511529at2759"/>
<keyword evidence="7" id="KW-0804">Transcription</keyword>
<evidence type="ECO:0000259" key="11">
    <source>
        <dbReference type="Pfam" id="PF07741"/>
    </source>
</evidence>
<dbReference type="GO" id="GO:0005634">
    <property type="term" value="C:nucleus"/>
    <property type="evidence" value="ECO:0000318"/>
    <property type="project" value="GO_Central"/>
</dbReference>
<dbReference type="Proteomes" id="UP000265566">
    <property type="component" value="Chromosome 7"/>
</dbReference>
<dbReference type="GO" id="GO:0008270">
    <property type="term" value="F:zinc ion binding"/>
    <property type="evidence" value="ECO:0007669"/>
    <property type="project" value="UniProtKB-KW"/>
</dbReference>
<reference evidence="13" key="5">
    <citation type="journal article" date="2018" name="Nat. Plants">
        <title>Whole-genome landscape of Medicago truncatula symbiotic genes.</title>
        <authorList>
            <person name="Pecrix Y."/>
            <person name="Gamas P."/>
            <person name="Carrere S."/>
        </authorList>
    </citation>
    <scope>NUCLEOTIDE SEQUENCE</scope>
    <source>
        <tissue evidence="13">Leaves</tissue>
    </source>
</reference>
<feature type="domain" description="Transcription factor TFIIB cyclin-like" evidence="10">
    <location>
        <begin position="67"/>
        <end position="156"/>
    </location>
</feature>
<dbReference type="CDD" id="cd20554">
    <property type="entry name" value="CYCLIN_TFIIIB90_rpt2"/>
    <property type="match status" value="1"/>
</dbReference>
<reference evidence="16" key="4">
    <citation type="journal article" date="2018" name="Nat. Plants">
        <title>Whole-genome landscape of Medicago truncatula symbiotic genes.</title>
        <authorList>
            <person name="Pecrix Y."/>
            <person name="Staton S.E."/>
            <person name="Sallet E."/>
            <person name="Lelandais-Briere C."/>
            <person name="Moreau S."/>
            <person name="Carrere S."/>
            <person name="Blein T."/>
            <person name="Jardinaud M.F."/>
            <person name="Latrasse D."/>
            <person name="Zouine M."/>
            <person name="Zahm M."/>
            <person name="Kreplak J."/>
            <person name="Mayjonade B."/>
            <person name="Satge C."/>
            <person name="Perez M."/>
            <person name="Cauet S."/>
            <person name="Marande W."/>
            <person name="Chantry-Darmon C."/>
            <person name="Lopez-Roques C."/>
            <person name="Bouchez O."/>
            <person name="Berard A."/>
            <person name="Debelle F."/>
            <person name="Munos S."/>
            <person name="Bendahmane A."/>
            <person name="Berges H."/>
            <person name="Niebel A."/>
            <person name="Buitink J."/>
            <person name="Frugier F."/>
            <person name="Benhamed M."/>
            <person name="Crespi M."/>
            <person name="Gouzy J."/>
            <person name="Gamas P."/>
        </authorList>
    </citation>
    <scope>NUCLEOTIDE SEQUENCE [LARGE SCALE GENOMIC DNA]</scope>
    <source>
        <strain evidence="16">cv. Jemalong A17</strain>
    </source>
</reference>
<evidence type="ECO:0000313" key="16">
    <source>
        <dbReference type="Proteomes" id="UP000265566"/>
    </source>
</evidence>
<dbReference type="PANTHER" id="PTHR11618">
    <property type="entry name" value="TRANSCRIPTION INITIATION FACTOR IIB-RELATED"/>
    <property type="match status" value="1"/>
</dbReference>
<feature type="compositionally biased region" description="Basic residues" evidence="9">
    <location>
        <begin position="465"/>
        <end position="476"/>
    </location>
</feature>
<evidence type="ECO:0000313" key="13">
    <source>
        <dbReference type="EMBL" id="RHN47545.1"/>
    </source>
</evidence>
<feature type="region of interest" description="Disordered" evidence="9">
    <location>
        <begin position="514"/>
        <end position="575"/>
    </location>
</feature>
<dbReference type="FunFam" id="1.10.472.10:FF:000007">
    <property type="entry name" value="Transcription factor IIIB 90 kDa subunit"/>
    <property type="match status" value="1"/>
</dbReference>
<dbReference type="GO" id="GO:0017025">
    <property type="term" value="F:TBP-class protein binding"/>
    <property type="evidence" value="ECO:0007669"/>
    <property type="project" value="InterPro"/>
</dbReference>
<reference evidence="14" key="3">
    <citation type="submission" date="2015-04" db="UniProtKB">
        <authorList>
            <consortium name="EnsemblPlants"/>
        </authorList>
    </citation>
    <scope>IDENTIFICATION</scope>
    <source>
        <strain evidence="14">cv. Jemalong A17</strain>
    </source>
</reference>
<keyword evidence="4" id="KW-0863">Zinc-finger</keyword>
<evidence type="ECO:0000313" key="12">
    <source>
        <dbReference type="EMBL" id="AES80939.2"/>
    </source>
</evidence>
<dbReference type="Gene3D" id="1.10.472.10">
    <property type="entry name" value="Cyclin-like"/>
    <property type="match status" value="2"/>
</dbReference>
<dbReference type="GO" id="GO:0000995">
    <property type="term" value="F:RNA polymerase III general transcription initiation factor activity"/>
    <property type="evidence" value="ECO:0000318"/>
    <property type="project" value="GO_Central"/>
</dbReference>
<dbReference type="PRINTS" id="PR00685">
    <property type="entry name" value="TIFACTORIIB"/>
</dbReference>
<protein>
    <submittedName>
        <fullName evidence="13">Putative transcription factor TFIIB, brf1, TBP-binding domain-containing protein</fullName>
    </submittedName>
    <submittedName>
        <fullName evidence="12">Transcription factor, putative</fullName>
    </submittedName>
</protein>
<feature type="compositionally biased region" description="Acidic residues" evidence="9">
    <location>
        <begin position="538"/>
        <end position="549"/>
    </location>
</feature>
<evidence type="ECO:0000256" key="1">
    <source>
        <dbReference type="ARBA" id="ARBA00004123"/>
    </source>
</evidence>
<dbReference type="InterPro" id="IPR036915">
    <property type="entry name" value="Cyclin-like_sf"/>
</dbReference>
<feature type="compositionally biased region" description="Acidic residues" evidence="9">
    <location>
        <begin position="556"/>
        <end position="575"/>
    </location>
</feature>
<dbReference type="PANTHER" id="PTHR11618:SF4">
    <property type="entry name" value="TRANSCRIPTION FACTOR IIIB 90 KDA SUBUNIT"/>
    <property type="match status" value="1"/>
</dbReference>
<reference evidence="12 15" key="1">
    <citation type="journal article" date="2011" name="Nature">
        <title>The Medicago genome provides insight into the evolution of rhizobial symbioses.</title>
        <authorList>
            <person name="Young N.D."/>
            <person name="Debelle F."/>
            <person name="Oldroyd G.E."/>
            <person name="Geurts R."/>
            <person name="Cannon S.B."/>
            <person name="Udvardi M.K."/>
            <person name="Benedito V.A."/>
            <person name="Mayer K.F."/>
            <person name="Gouzy J."/>
            <person name="Schoof H."/>
            <person name="Van de Peer Y."/>
            <person name="Proost S."/>
            <person name="Cook D.R."/>
            <person name="Meyers B.C."/>
            <person name="Spannagl M."/>
            <person name="Cheung F."/>
            <person name="De Mita S."/>
            <person name="Krishnakumar V."/>
            <person name="Gundlach H."/>
            <person name="Zhou S."/>
            <person name="Mudge J."/>
            <person name="Bharti A.K."/>
            <person name="Murray J.D."/>
            <person name="Naoumkina M.A."/>
            <person name="Rosen B."/>
            <person name="Silverstein K.A."/>
            <person name="Tang H."/>
            <person name="Rombauts S."/>
            <person name="Zhao P.X."/>
            <person name="Zhou P."/>
            <person name="Barbe V."/>
            <person name="Bardou P."/>
            <person name="Bechner M."/>
            <person name="Bellec A."/>
            <person name="Berger A."/>
            <person name="Berges H."/>
            <person name="Bidwell S."/>
            <person name="Bisseling T."/>
            <person name="Choisne N."/>
            <person name="Couloux A."/>
            <person name="Denny R."/>
            <person name="Deshpande S."/>
            <person name="Dai X."/>
            <person name="Doyle J.J."/>
            <person name="Dudez A.M."/>
            <person name="Farmer A.D."/>
            <person name="Fouteau S."/>
            <person name="Franken C."/>
            <person name="Gibelin C."/>
            <person name="Gish J."/>
            <person name="Goldstein S."/>
            <person name="Gonzalez A.J."/>
            <person name="Green P.J."/>
            <person name="Hallab A."/>
            <person name="Hartog M."/>
            <person name="Hua A."/>
            <person name="Humphray S.J."/>
            <person name="Jeong D.H."/>
            <person name="Jing Y."/>
            <person name="Jocker A."/>
            <person name="Kenton S.M."/>
            <person name="Kim D.J."/>
            <person name="Klee K."/>
            <person name="Lai H."/>
            <person name="Lang C."/>
            <person name="Lin S."/>
            <person name="Macmil S.L."/>
            <person name="Magdelenat G."/>
            <person name="Matthews L."/>
            <person name="McCorrison J."/>
            <person name="Monaghan E.L."/>
            <person name="Mun J.H."/>
            <person name="Najar F.Z."/>
            <person name="Nicholson C."/>
            <person name="Noirot C."/>
            <person name="O'Bleness M."/>
            <person name="Paule C.R."/>
            <person name="Poulain J."/>
            <person name="Prion F."/>
            <person name="Qin B."/>
            <person name="Qu C."/>
            <person name="Retzel E.F."/>
            <person name="Riddle C."/>
            <person name="Sallet E."/>
            <person name="Samain S."/>
            <person name="Samson N."/>
            <person name="Sanders I."/>
            <person name="Saurat O."/>
            <person name="Scarpelli C."/>
            <person name="Schiex T."/>
            <person name="Segurens B."/>
            <person name="Severin A.J."/>
            <person name="Sherrier D.J."/>
            <person name="Shi R."/>
            <person name="Sims S."/>
            <person name="Singer S.R."/>
            <person name="Sinharoy S."/>
            <person name="Sterck L."/>
            <person name="Viollet A."/>
            <person name="Wang B.B."/>
            <person name="Wang K."/>
            <person name="Wang M."/>
            <person name="Wang X."/>
            <person name="Warfsmann J."/>
            <person name="Weissenbach J."/>
            <person name="White D.D."/>
            <person name="White J.D."/>
            <person name="Wiley G.B."/>
            <person name="Wincker P."/>
            <person name="Xing Y."/>
            <person name="Yang L."/>
            <person name="Yao Z."/>
            <person name="Ying F."/>
            <person name="Zhai J."/>
            <person name="Zhou L."/>
            <person name="Zuber A."/>
            <person name="Denarie J."/>
            <person name="Dixon R.A."/>
            <person name="May G.D."/>
            <person name="Schwartz D.C."/>
            <person name="Rogers J."/>
            <person name="Quetier F."/>
            <person name="Town C.D."/>
            <person name="Roe B.A."/>
        </authorList>
    </citation>
    <scope>NUCLEOTIDE SEQUENCE [LARGE SCALE GENOMIC DNA]</scope>
    <source>
        <strain evidence="12">A17</strain>
        <strain evidence="14 15">cv. Jemalong A17</strain>
    </source>
</reference>
<dbReference type="EMBL" id="CM001223">
    <property type="protein sequence ID" value="AES80939.2"/>
    <property type="molecule type" value="Genomic_DNA"/>
</dbReference>
<evidence type="ECO:0000313" key="14">
    <source>
        <dbReference type="EnsemblPlants" id="AES80939"/>
    </source>
</evidence>
<dbReference type="Pfam" id="PF07741">
    <property type="entry name" value="BRF1"/>
    <property type="match status" value="1"/>
</dbReference>
<dbReference type="AlphaFoldDB" id="G7L1K5"/>
<dbReference type="Proteomes" id="UP000002051">
    <property type="component" value="Unassembled WGS sequence"/>
</dbReference>
<comment type="similarity">
    <text evidence="2">Belongs to the TFIIB family.</text>
</comment>
<evidence type="ECO:0000313" key="15">
    <source>
        <dbReference type="Proteomes" id="UP000002051"/>
    </source>
</evidence>
<dbReference type="GO" id="GO:0000126">
    <property type="term" value="C:transcription factor TFIIIB complex"/>
    <property type="evidence" value="ECO:0000318"/>
    <property type="project" value="GO_Central"/>
</dbReference>
<evidence type="ECO:0000256" key="4">
    <source>
        <dbReference type="ARBA" id="ARBA00022771"/>
    </source>
</evidence>
<dbReference type="STRING" id="3880.G7L1K5"/>
<feature type="domain" description="Brf1 TBP-binding" evidence="11">
    <location>
        <begin position="392"/>
        <end position="513"/>
    </location>
</feature>